<feature type="compositionally biased region" description="Gly residues" evidence="1">
    <location>
        <begin position="299"/>
        <end position="310"/>
    </location>
</feature>
<dbReference type="Proteomes" id="UP000002791">
    <property type="component" value="Chromosome"/>
</dbReference>
<evidence type="ECO:0000313" key="3">
    <source>
        <dbReference type="Proteomes" id="UP000002791"/>
    </source>
</evidence>
<gene>
    <name evidence="2" type="ORF">SaccyDRAFT_4110</name>
</gene>
<feature type="compositionally biased region" description="Basic and acidic residues" evidence="1">
    <location>
        <begin position="370"/>
        <end position="379"/>
    </location>
</feature>
<dbReference type="InterPro" id="IPR038332">
    <property type="entry name" value="PPE_sf"/>
</dbReference>
<dbReference type="SUPFAM" id="SSF140459">
    <property type="entry name" value="PE/PPE dimer-like"/>
    <property type="match status" value="1"/>
</dbReference>
<dbReference type="HOGENOM" id="CLU_056537_0_0_11"/>
<evidence type="ECO:0008006" key="4">
    <source>
        <dbReference type="Google" id="ProtNLM"/>
    </source>
</evidence>
<dbReference type="eggNOG" id="COG5651">
    <property type="taxonomic scope" value="Bacteria"/>
</dbReference>
<feature type="compositionally biased region" description="Low complexity" evidence="1">
    <location>
        <begin position="327"/>
        <end position="347"/>
    </location>
</feature>
<dbReference type="AlphaFoldDB" id="H5XJC1"/>
<dbReference type="EMBL" id="CM001440">
    <property type="protein sequence ID" value="EHR62931.1"/>
    <property type="molecule type" value="Genomic_DNA"/>
</dbReference>
<protein>
    <recommendedName>
        <fullName evidence="4">PPE family protein</fullName>
    </recommendedName>
</protein>
<reference evidence="2 3" key="1">
    <citation type="submission" date="2011-11" db="EMBL/GenBank/DDBJ databases">
        <title>The Noncontiguous Finished sequence of Saccharomonospora cyanea NA-134.</title>
        <authorList>
            <consortium name="US DOE Joint Genome Institute"/>
            <person name="Lucas S."/>
            <person name="Han J."/>
            <person name="Lapidus A."/>
            <person name="Cheng J.-F."/>
            <person name="Goodwin L."/>
            <person name="Pitluck S."/>
            <person name="Peters L."/>
            <person name="Ovchinnikova G."/>
            <person name="Lu M."/>
            <person name="Detter J.C."/>
            <person name="Han C."/>
            <person name="Tapia R."/>
            <person name="Land M."/>
            <person name="Hauser L."/>
            <person name="Kyrpides N."/>
            <person name="Ivanova N."/>
            <person name="Pagani I."/>
            <person name="Brambilla E.-M."/>
            <person name="Klenk H.-P."/>
            <person name="Woyke T."/>
        </authorList>
    </citation>
    <scope>NUCLEOTIDE SEQUENCE [LARGE SCALE GENOMIC DNA]</scope>
    <source>
        <strain evidence="2 3">NA-134</strain>
    </source>
</reference>
<accession>H5XJC1</accession>
<proteinExistence type="predicted"/>
<dbReference type="OrthoDB" id="3602820at2"/>
<evidence type="ECO:0000256" key="1">
    <source>
        <dbReference type="SAM" id="MobiDB-lite"/>
    </source>
</evidence>
<feature type="compositionally biased region" description="Pro residues" evidence="1">
    <location>
        <begin position="232"/>
        <end position="247"/>
    </location>
</feature>
<organism evidence="2 3">
    <name type="scientific">Saccharomonospora cyanea NA-134</name>
    <dbReference type="NCBI Taxonomy" id="882082"/>
    <lineage>
        <taxon>Bacteria</taxon>
        <taxon>Bacillati</taxon>
        <taxon>Actinomycetota</taxon>
        <taxon>Actinomycetes</taxon>
        <taxon>Pseudonocardiales</taxon>
        <taxon>Pseudonocardiaceae</taxon>
        <taxon>Saccharomonospora</taxon>
    </lineage>
</organism>
<dbReference type="STRING" id="882082.SaccyDRAFT_4110"/>
<name>H5XJC1_9PSEU</name>
<feature type="region of interest" description="Disordered" evidence="1">
    <location>
        <begin position="190"/>
        <end position="406"/>
    </location>
</feature>
<keyword evidence="3" id="KW-1185">Reference proteome</keyword>
<feature type="compositionally biased region" description="Gly residues" evidence="1">
    <location>
        <begin position="277"/>
        <end position="286"/>
    </location>
</feature>
<sequence length="406" mass="39425">MASMSGSQVYDNFKGGAGTGGLEAFADVLINLRRSYVERAQAIKKIQERMEGAWTGDAGSAATAGAGPLATALQDSAVNMEHTFKSVSNQAQAWHQAANSVEPVPPVPEKPNWWDNVTSLGGASDTYEQQLGRHAAAAARNVEVMSAYEAETASNQSFPRSYTTLSSAGGSITIDSGTASSGVINIGSSSVPEARGGVSATSGPGVSTGAAPMVSGVPSVGRPGPGGIGSPAPTPTPPVGPSAPTPTPVAGGGPVGTPPVGDTRRNPNRSANSRPGTGPGRGGAGERAGSRLYGARPAAGGGTASGGAAGRLGDATAAKGGSLGAPRVTGTGAVPGAAPAGGAAAAGTAGGAGARGAGMAPMGAAGGRGQGDEDKEHQRASYLQENDPDEAFIGDLGKTAPPVIGQ</sequence>
<evidence type="ECO:0000313" key="2">
    <source>
        <dbReference type="EMBL" id="EHR62931.1"/>
    </source>
</evidence>
<dbReference type="Gene3D" id="1.20.1260.20">
    <property type="entry name" value="PPE superfamily"/>
    <property type="match status" value="1"/>
</dbReference>